<dbReference type="Gene3D" id="3.10.180.10">
    <property type="entry name" value="2,3-Dihydroxybiphenyl 1,2-Dioxygenase, domain 1"/>
    <property type="match status" value="1"/>
</dbReference>
<dbReference type="InterPro" id="IPR029068">
    <property type="entry name" value="Glyas_Bleomycin-R_OHBP_Dase"/>
</dbReference>
<dbReference type="InterPro" id="IPR052164">
    <property type="entry name" value="Anthracycline_SecMetBiosynth"/>
</dbReference>
<reference evidence="2 3" key="1">
    <citation type="submission" date="2019-03" db="EMBL/GenBank/DDBJ databases">
        <title>Genomic Encyclopedia of Type Strains, Phase IV (KMG-IV): sequencing the most valuable type-strain genomes for metagenomic binning, comparative biology and taxonomic classification.</title>
        <authorList>
            <person name="Goeker M."/>
        </authorList>
    </citation>
    <scope>NUCLEOTIDE SEQUENCE [LARGE SCALE GENOMIC DNA]</scope>
    <source>
        <strain evidence="2 3">DSM 45361</strain>
    </source>
</reference>
<protein>
    <recommendedName>
        <fullName evidence="1">VOC domain-containing protein</fullName>
    </recommendedName>
</protein>
<dbReference type="AlphaFoldDB" id="A0A4R6SG60"/>
<dbReference type="InterPro" id="IPR004360">
    <property type="entry name" value="Glyas_Fos-R_dOase_dom"/>
</dbReference>
<dbReference type="Proteomes" id="UP000295444">
    <property type="component" value="Unassembled WGS sequence"/>
</dbReference>
<keyword evidence="3" id="KW-1185">Reference proteome</keyword>
<dbReference type="CDD" id="cd07247">
    <property type="entry name" value="SgaA_N_like"/>
    <property type="match status" value="1"/>
</dbReference>
<dbReference type="OrthoDB" id="9793039at2"/>
<dbReference type="RefSeq" id="WP_133849075.1">
    <property type="nucleotide sequence ID" value="NZ_SNXZ01000002.1"/>
</dbReference>
<dbReference type="InterPro" id="IPR037523">
    <property type="entry name" value="VOC_core"/>
</dbReference>
<dbReference type="PANTHER" id="PTHR33993">
    <property type="entry name" value="GLYOXALASE-RELATED"/>
    <property type="match status" value="1"/>
</dbReference>
<gene>
    <name evidence="2" type="ORF">EV186_102207</name>
</gene>
<sequence>MGVPIGYFEISTGDSDKSQKFYSELFGWDINVGEYGYGMIKTGADSGIGGGIRKLDEQSTAPSVLMYAVVDDVEANLEKAGSLGGKTEVEPYEIPGVGKMAVFSDPDGNKIGLWKQAW</sequence>
<dbReference type="Pfam" id="PF00903">
    <property type="entry name" value="Glyoxalase"/>
    <property type="match status" value="1"/>
</dbReference>
<dbReference type="EMBL" id="SNXZ01000002">
    <property type="protein sequence ID" value="TDQ00346.1"/>
    <property type="molecule type" value="Genomic_DNA"/>
</dbReference>
<name>A0A4R6SG60_LABRH</name>
<evidence type="ECO:0000313" key="3">
    <source>
        <dbReference type="Proteomes" id="UP000295444"/>
    </source>
</evidence>
<evidence type="ECO:0000259" key="1">
    <source>
        <dbReference type="PROSITE" id="PS51819"/>
    </source>
</evidence>
<evidence type="ECO:0000313" key="2">
    <source>
        <dbReference type="EMBL" id="TDQ00346.1"/>
    </source>
</evidence>
<organism evidence="2 3">
    <name type="scientific">Labedaea rhizosphaerae</name>
    <dbReference type="NCBI Taxonomy" id="598644"/>
    <lineage>
        <taxon>Bacteria</taxon>
        <taxon>Bacillati</taxon>
        <taxon>Actinomycetota</taxon>
        <taxon>Actinomycetes</taxon>
        <taxon>Pseudonocardiales</taxon>
        <taxon>Pseudonocardiaceae</taxon>
        <taxon>Labedaea</taxon>
    </lineage>
</organism>
<comment type="caution">
    <text evidence="2">The sequence shown here is derived from an EMBL/GenBank/DDBJ whole genome shotgun (WGS) entry which is preliminary data.</text>
</comment>
<feature type="domain" description="VOC" evidence="1">
    <location>
        <begin position="4"/>
        <end position="116"/>
    </location>
</feature>
<accession>A0A4R6SG60</accession>
<dbReference type="PROSITE" id="PS51819">
    <property type="entry name" value="VOC"/>
    <property type="match status" value="1"/>
</dbReference>
<dbReference type="SUPFAM" id="SSF54593">
    <property type="entry name" value="Glyoxalase/Bleomycin resistance protein/Dihydroxybiphenyl dioxygenase"/>
    <property type="match status" value="1"/>
</dbReference>
<proteinExistence type="predicted"/>